<dbReference type="InterPro" id="IPR011701">
    <property type="entry name" value="MFS"/>
</dbReference>
<evidence type="ECO:0000259" key="5">
    <source>
        <dbReference type="PROSITE" id="PS50850"/>
    </source>
</evidence>
<name>A0A183JAF8_9BILA</name>
<dbReference type="AlphaFoldDB" id="A0A183JAF8"/>
<dbReference type="OrthoDB" id="2985014at2759"/>
<comment type="subcellular location">
    <subcellularLocation>
        <location evidence="1">Membrane</location>
        <topology evidence="1">Multi-pass membrane protein</topology>
    </subcellularLocation>
</comment>
<reference evidence="8" key="1">
    <citation type="submission" date="2016-06" db="UniProtKB">
        <authorList>
            <consortium name="WormBaseParasite"/>
        </authorList>
    </citation>
    <scope>IDENTIFICATION</scope>
</reference>
<dbReference type="PROSITE" id="PS50850">
    <property type="entry name" value="MFS"/>
    <property type="match status" value="1"/>
</dbReference>
<evidence type="ECO:0000313" key="8">
    <source>
        <dbReference type="WBParaSite" id="SBAD_0001326901-mRNA-1"/>
    </source>
</evidence>
<dbReference type="WBParaSite" id="SBAD_0001326901-mRNA-1">
    <property type="protein sequence ID" value="SBAD_0001326901-mRNA-1"/>
    <property type="gene ID" value="SBAD_0001326901"/>
</dbReference>
<dbReference type="Proteomes" id="UP000270296">
    <property type="component" value="Unassembled WGS sequence"/>
</dbReference>
<evidence type="ECO:0000256" key="3">
    <source>
        <dbReference type="ARBA" id="ARBA00022989"/>
    </source>
</evidence>
<accession>A0A183JAF8</accession>
<evidence type="ECO:0000256" key="1">
    <source>
        <dbReference type="ARBA" id="ARBA00004141"/>
    </source>
</evidence>
<dbReference type="PANTHER" id="PTHR11662:SF399">
    <property type="entry name" value="FI19708P1-RELATED"/>
    <property type="match status" value="1"/>
</dbReference>
<dbReference type="Gene3D" id="1.20.1250.20">
    <property type="entry name" value="MFS general substrate transporter like domains"/>
    <property type="match status" value="1"/>
</dbReference>
<evidence type="ECO:0000256" key="2">
    <source>
        <dbReference type="ARBA" id="ARBA00022692"/>
    </source>
</evidence>
<dbReference type="InterPro" id="IPR020846">
    <property type="entry name" value="MFS_dom"/>
</dbReference>
<dbReference type="InterPro" id="IPR050382">
    <property type="entry name" value="MFS_Na/Anion_cotransporter"/>
</dbReference>
<dbReference type="GO" id="GO:0022857">
    <property type="term" value="F:transmembrane transporter activity"/>
    <property type="evidence" value="ECO:0007669"/>
    <property type="project" value="InterPro"/>
</dbReference>
<keyword evidence="7" id="KW-1185">Reference proteome</keyword>
<reference evidence="6 7" key="2">
    <citation type="submission" date="2018-11" db="EMBL/GenBank/DDBJ databases">
        <authorList>
            <consortium name="Pathogen Informatics"/>
        </authorList>
    </citation>
    <scope>NUCLEOTIDE SEQUENCE [LARGE SCALE GENOMIC DNA]</scope>
</reference>
<evidence type="ECO:0000256" key="4">
    <source>
        <dbReference type="ARBA" id="ARBA00023136"/>
    </source>
</evidence>
<sequence length="77" mass="8287">MTQKFTASLKGVFFPAVMTLWSNWAPPMERSKLLSISFAGNQAGNIICLAAAGFLCEHGFAGGWPSIFYATGLAKTR</sequence>
<evidence type="ECO:0000313" key="6">
    <source>
        <dbReference type="EMBL" id="VDP52301.1"/>
    </source>
</evidence>
<evidence type="ECO:0000313" key="7">
    <source>
        <dbReference type="Proteomes" id="UP000270296"/>
    </source>
</evidence>
<dbReference type="GO" id="GO:0006820">
    <property type="term" value="P:monoatomic anion transport"/>
    <property type="evidence" value="ECO:0007669"/>
    <property type="project" value="TreeGrafter"/>
</dbReference>
<feature type="domain" description="Major facilitator superfamily (MFS) profile" evidence="5">
    <location>
        <begin position="1"/>
        <end position="77"/>
    </location>
</feature>
<dbReference type="InterPro" id="IPR036259">
    <property type="entry name" value="MFS_trans_sf"/>
</dbReference>
<keyword evidence="3" id="KW-1133">Transmembrane helix</keyword>
<proteinExistence type="predicted"/>
<dbReference type="EMBL" id="UZAM01019094">
    <property type="protein sequence ID" value="VDP52301.1"/>
    <property type="molecule type" value="Genomic_DNA"/>
</dbReference>
<organism evidence="8">
    <name type="scientific">Soboliphyme baturini</name>
    <dbReference type="NCBI Taxonomy" id="241478"/>
    <lineage>
        <taxon>Eukaryota</taxon>
        <taxon>Metazoa</taxon>
        <taxon>Ecdysozoa</taxon>
        <taxon>Nematoda</taxon>
        <taxon>Enoplea</taxon>
        <taxon>Dorylaimia</taxon>
        <taxon>Dioctophymatida</taxon>
        <taxon>Dioctophymatoidea</taxon>
        <taxon>Soboliphymatidae</taxon>
        <taxon>Soboliphyme</taxon>
    </lineage>
</organism>
<gene>
    <name evidence="6" type="ORF">SBAD_LOCUS12856</name>
</gene>
<dbReference type="PANTHER" id="PTHR11662">
    <property type="entry name" value="SOLUTE CARRIER FAMILY 17"/>
    <property type="match status" value="1"/>
</dbReference>
<dbReference type="Pfam" id="PF07690">
    <property type="entry name" value="MFS_1"/>
    <property type="match status" value="1"/>
</dbReference>
<dbReference type="SUPFAM" id="SSF103473">
    <property type="entry name" value="MFS general substrate transporter"/>
    <property type="match status" value="1"/>
</dbReference>
<keyword evidence="4" id="KW-0472">Membrane</keyword>
<protein>
    <submittedName>
        <fullName evidence="8">MFS domain-containing protein</fullName>
    </submittedName>
</protein>
<dbReference type="GO" id="GO:0016020">
    <property type="term" value="C:membrane"/>
    <property type="evidence" value="ECO:0007669"/>
    <property type="project" value="UniProtKB-SubCell"/>
</dbReference>
<keyword evidence="2" id="KW-0812">Transmembrane</keyword>